<comment type="similarity">
    <text evidence="2 9">Belongs to the intercrine beta (chemokine CC) family.</text>
</comment>
<dbReference type="Pfam" id="PF00048">
    <property type="entry name" value="IL8"/>
    <property type="match status" value="1"/>
</dbReference>
<dbReference type="GO" id="GO:0006955">
    <property type="term" value="P:immune response"/>
    <property type="evidence" value="ECO:0007669"/>
    <property type="project" value="InterPro"/>
</dbReference>
<dbReference type="GO" id="GO:0008009">
    <property type="term" value="F:chemokine activity"/>
    <property type="evidence" value="ECO:0007669"/>
    <property type="project" value="InterPro"/>
</dbReference>
<dbReference type="InterPro" id="IPR001811">
    <property type="entry name" value="Chemokine_IL8-like_dom"/>
</dbReference>
<evidence type="ECO:0000256" key="2">
    <source>
        <dbReference type="ARBA" id="ARBA00010868"/>
    </source>
</evidence>
<gene>
    <name evidence="12" type="primary">CCL38.6</name>
</gene>
<name>A0A345D746_CTEID</name>
<reference evidence="12" key="1">
    <citation type="submission" date="2017-08" db="EMBL/GenBank/DDBJ databases">
        <title>An investigation of the diversity and expression of chemokine superfamily by teleost fishes grass carp Ctenopharyngodon idella.</title>
        <authorList>
            <person name="Liao Z."/>
            <person name="Su J."/>
        </authorList>
    </citation>
    <scope>NUCLEOTIDE SEQUENCE</scope>
</reference>
<evidence type="ECO:0000256" key="8">
    <source>
        <dbReference type="ARBA" id="ARBA00046726"/>
    </source>
</evidence>
<evidence type="ECO:0000256" key="1">
    <source>
        <dbReference type="ARBA" id="ARBA00004613"/>
    </source>
</evidence>
<evidence type="ECO:0000256" key="10">
    <source>
        <dbReference type="SAM" id="MobiDB-lite"/>
    </source>
</evidence>
<dbReference type="Gene3D" id="2.40.50.40">
    <property type="match status" value="1"/>
</dbReference>
<dbReference type="SMART" id="SM00199">
    <property type="entry name" value="SCY"/>
    <property type="match status" value="1"/>
</dbReference>
<evidence type="ECO:0000256" key="6">
    <source>
        <dbReference type="ARBA" id="ARBA00023157"/>
    </source>
</evidence>
<evidence type="ECO:0000256" key="7">
    <source>
        <dbReference type="ARBA" id="ARBA00044740"/>
    </source>
</evidence>
<dbReference type="SUPFAM" id="SSF54117">
    <property type="entry name" value="Interleukin 8-like chemokines"/>
    <property type="match status" value="1"/>
</dbReference>
<evidence type="ECO:0000256" key="4">
    <source>
        <dbReference type="ARBA" id="ARBA00022525"/>
    </source>
</evidence>
<proteinExistence type="evidence at transcript level"/>
<dbReference type="PROSITE" id="PS00472">
    <property type="entry name" value="SMALL_CYTOKINES_CC"/>
    <property type="match status" value="1"/>
</dbReference>
<dbReference type="AlphaFoldDB" id="A0A345D746"/>
<keyword evidence="9" id="KW-0145">Chemotaxis</keyword>
<feature type="signal peptide" evidence="9">
    <location>
        <begin position="1"/>
        <end position="21"/>
    </location>
</feature>
<sequence>MRPRCCFTCLVLFSFCPLARSEFSEGPDKCCFSFSKVKIPVKQVESYYMTHAECHRSGIIFITKAQRLICADPTEKWVQKLKTTARRIEIWAIPEMALANSKVDRVAKKAESIRMTETAPHQRPEETTLVYLIESNDWLDFDTTQANPNTKMASESIGTRGTTTLQKADESAVVHLKE</sequence>
<evidence type="ECO:0000256" key="5">
    <source>
        <dbReference type="ARBA" id="ARBA00022729"/>
    </source>
</evidence>
<dbReference type="InterPro" id="IPR036048">
    <property type="entry name" value="Interleukin_8-like_sf"/>
</dbReference>
<keyword evidence="3 9" id="KW-0202">Cytokine</keyword>
<evidence type="ECO:0000256" key="3">
    <source>
        <dbReference type="ARBA" id="ARBA00022514"/>
    </source>
</evidence>
<dbReference type="PANTHER" id="PTHR12015">
    <property type="entry name" value="SMALL INDUCIBLE CYTOKINE A"/>
    <property type="match status" value="1"/>
</dbReference>
<dbReference type="FunFam" id="2.40.50.40:FF:000002">
    <property type="entry name" value="C-C motif chemokine"/>
    <property type="match status" value="1"/>
</dbReference>
<feature type="domain" description="Chemokine interleukin-8-like" evidence="11">
    <location>
        <begin position="27"/>
        <end position="85"/>
    </location>
</feature>
<evidence type="ECO:0000313" key="12">
    <source>
        <dbReference type="EMBL" id="AXF84176.1"/>
    </source>
</evidence>
<dbReference type="CDD" id="cd00272">
    <property type="entry name" value="Chemokine_CC"/>
    <property type="match status" value="1"/>
</dbReference>
<comment type="function">
    <text evidence="7">Monokine with inflammatory and chemokinetic properties. Binds to CCR1, CCR4 and CCR5. One of the major HIV-suppressive factors produced by CD8+ T-cells. Recombinant MIP-1-alpha induces a dose-dependent inhibition of different strains of HIV-1, HIV-2, and simian immunodeficiency virus (SIV).</text>
</comment>
<feature type="chain" id="PRO_5016476517" description="C-C motif chemokine" evidence="9">
    <location>
        <begin position="22"/>
        <end position="178"/>
    </location>
</feature>
<comment type="subunit">
    <text evidence="8">Self-associates. Also heterodimer of MIP-1-alpha(4-69) and MIP-1-beta(3-69). Interacts with CCR1.</text>
</comment>
<dbReference type="InterPro" id="IPR000827">
    <property type="entry name" value="Chemokine_CC_CS"/>
</dbReference>
<organism evidence="12">
    <name type="scientific">Ctenopharyngodon idella</name>
    <name type="common">Grass carp</name>
    <name type="synonym">Leuciscus idella</name>
    <dbReference type="NCBI Taxonomy" id="7959"/>
    <lineage>
        <taxon>Eukaryota</taxon>
        <taxon>Metazoa</taxon>
        <taxon>Chordata</taxon>
        <taxon>Craniata</taxon>
        <taxon>Vertebrata</taxon>
        <taxon>Euteleostomi</taxon>
        <taxon>Actinopterygii</taxon>
        <taxon>Neopterygii</taxon>
        <taxon>Teleostei</taxon>
        <taxon>Ostariophysi</taxon>
        <taxon>Cypriniformes</taxon>
        <taxon>Xenocyprididae</taxon>
        <taxon>Xenocypridinae</taxon>
        <taxon>Ctenopharyngodon</taxon>
    </lineage>
</organism>
<feature type="region of interest" description="Disordered" evidence="10">
    <location>
        <begin position="147"/>
        <end position="171"/>
    </location>
</feature>
<keyword evidence="5 9" id="KW-0732">Signal</keyword>
<evidence type="ECO:0000259" key="11">
    <source>
        <dbReference type="SMART" id="SM00199"/>
    </source>
</evidence>
<protein>
    <recommendedName>
        <fullName evidence="9">C-C motif chemokine</fullName>
    </recommendedName>
</protein>
<dbReference type="EMBL" id="MF783146">
    <property type="protein sequence ID" value="AXF84176.1"/>
    <property type="molecule type" value="mRNA"/>
</dbReference>
<evidence type="ECO:0000256" key="9">
    <source>
        <dbReference type="RuleBase" id="RU361150"/>
    </source>
</evidence>
<dbReference type="PANTHER" id="PTHR12015:SF183">
    <property type="entry name" value="C-C MOTIF CHEMOKINE 3"/>
    <property type="match status" value="1"/>
</dbReference>
<keyword evidence="4 9" id="KW-0964">Secreted</keyword>
<dbReference type="InterPro" id="IPR039809">
    <property type="entry name" value="Chemokine_b/g/d"/>
</dbReference>
<keyword evidence="6" id="KW-1015">Disulfide bond</keyword>
<dbReference type="GO" id="GO:0005615">
    <property type="term" value="C:extracellular space"/>
    <property type="evidence" value="ECO:0007669"/>
    <property type="project" value="UniProtKB-KW"/>
</dbReference>
<feature type="compositionally biased region" description="Polar residues" evidence="10">
    <location>
        <begin position="147"/>
        <end position="166"/>
    </location>
</feature>
<comment type="subcellular location">
    <subcellularLocation>
        <location evidence="1 9">Secreted</location>
    </subcellularLocation>
</comment>
<accession>A0A345D746</accession>